<proteinExistence type="predicted"/>
<dbReference type="AlphaFoldDB" id="A0A5B7K4F9"/>
<name>A0A5B7K4F9_PORTR</name>
<comment type="caution">
    <text evidence="1">The sequence shown here is derived from an EMBL/GenBank/DDBJ whole genome shotgun (WGS) entry which is preliminary data.</text>
</comment>
<reference evidence="1 2" key="1">
    <citation type="submission" date="2019-05" db="EMBL/GenBank/DDBJ databases">
        <title>Another draft genome of Portunus trituberculatus and its Hox gene families provides insights of decapod evolution.</title>
        <authorList>
            <person name="Jeong J.-H."/>
            <person name="Song I."/>
            <person name="Kim S."/>
            <person name="Choi T."/>
            <person name="Kim D."/>
            <person name="Ryu S."/>
            <person name="Kim W."/>
        </authorList>
    </citation>
    <scope>NUCLEOTIDE SEQUENCE [LARGE SCALE GENOMIC DNA]</scope>
    <source>
        <tissue evidence="1">Muscle</tissue>
    </source>
</reference>
<sequence>MERNEAFISRLVQVLTVGLESGTQRRNAKLGLCVAEDIQENVLMDFPSDFKIPSGTETSFSNFYA</sequence>
<accession>A0A5B7K4F9</accession>
<evidence type="ECO:0000313" key="1">
    <source>
        <dbReference type="EMBL" id="MPD00079.1"/>
    </source>
</evidence>
<keyword evidence="2" id="KW-1185">Reference proteome</keyword>
<protein>
    <submittedName>
        <fullName evidence="1">Uncharacterized protein</fullName>
    </submittedName>
</protein>
<organism evidence="1 2">
    <name type="scientific">Portunus trituberculatus</name>
    <name type="common">Swimming crab</name>
    <name type="synonym">Neptunus trituberculatus</name>
    <dbReference type="NCBI Taxonomy" id="210409"/>
    <lineage>
        <taxon>Eukaryota</taxon>
        <taxon>Metazoa</taxon>
        <taxon>Ecdysozoa</taxon>
        <taxon>Arthropoda</taxon>
        <taxon>Crustacea</taxon>
        <taxon>Multicrustacea</taxon>
        <taxon>Malacostraca</taxon>
        <taxon>Eumalacostraca</taxon>
        <taxon>Eucarida</taxon>
        <taxon>Decapoda</taxon>
        <taxon>Pleocyemata</taxon>
        <taxon>Brachyura</taxon>
        <taxon>Eubrachyura</taxon>
        <taxon>Portunoidea</taxon>
        <taxon>Portunidae</taxon>
        <taxon>Portuninae</taxon>
        <taxon>Portunus</taxon>
    </lineage>
</organism>
<evidence type="ECO:0000313" key="2">
    <source>
        <dbReference type="Proteomes" id="UP000324222"/>
    </source>
</evidence>
<gene>
    <name evidence="1" type="ORF">E2C01_095528</name>
</gene>
<dbReference type="EMBL" id="VSRR010121252">
    <property type="protein sequence ID" value="MPD00079.1"/>
    <property type="molecule type" value="Genomic_DNA"/>
</dbReference>
<dbReference type="Proteomes" id="UP000324222">
    <property type="component" value="Unassembled WGS sequence"/>
</dbReference>